<dbReference type="NCBIfam" id="NF007894">
    <property type="entry name" value="PRK10598.1"/>
    <property type="match status" value="1"/>
</dbReference>
<sequence length="185" mass="20256">MRMFLCVAALVSVTILTGCDKLTEISISEETINSTIADKIHLTKRIGVDGVADADFTLEKLLVEIGREEPGKVKLNGIGSLKLVSLFGSRDFTISMTLRAAPYFDATSGSIYMRDIEITNYSLNPDKWDTLISALIPYLNSTLSTFFDITPVYVLSSENTAEAAARKFAKGIEIKPGRIVIPLTE</sequence>
<organism evidence="1 2">
    <name type="scientific">Morganella psychrotolerans</name>
    <dbReference type="NCBI Taxonomy" id="368603"/>
    <lineage>
        <taxon>Bacteria</taxon>
        <taxon>Pseudomonadati</taxon>
        <taxon>Pseudomonadota</taxon>
        <taxon>Gammaproteobacteria</taxon>
        <taxon>Enterobacterales</taxon>
        <taxon>Morganellaceae</taxon>
        <taxon>Morganella</taxon>
    </lineage>
</organism>
<dbReference type="STRING" id="368603.AYY16_04710"/>
<proteinExistence type="predicted"/>
<dbReference type="RefSeq" id="WP_067420529.1">
    <property type="nucleotide sequence ID" value="NZ_LZEX01000001.1"/>
</dbReference>
<dbReference type="EMBL" id="LZEX01000001">
    <property type="protein sequence ID" value="OBU11337.1"/>
    <property type="molecule type" value="Genomic_DNA"/>
</dbReference>
<comment type="caution">
    <text evidence="1">The sequence shown here is derived from an EMBL/GenBank/DDBJ whole genome shotgun (WGS) entry which is preliminary data.</text>
</comment>
<dbReference type="Proteomes" id="UP000092247">
    <property type="component" value="Unassembled WGS sequence"/>
</dbReference>
<dbReference type="InterPro" id="IPR010835">
    <property type="entry name" value="DUF1439"/>
</dbReference>
<evidence type="ECO:0000313" key="2">
    <source>
        <dbReference type="Proteomes" id="UP000092247"/>
    </source>
</evidence>
<accession>A0A1B8HPX3</accession>
<evidence type="ECO:0008006" key="3">
    <source>
        <dbReference type="Google" id="ProtNLM"/>
    </source>
</evidence>
<name>A0A1B8HPX3_9GAMM</name>
<dbReference type="Pfam" id="PF07273">
    <property type="entry name" value="DUF1439"/>
    <property type="match status" value="1"/>
</dbReference>
<evidence type="ECO:0000313" key="1">
    <source>
        <dbReference type="EMBL" id="OBU11337.1"/>
    </source>
</evidence>
<gene>
    <name evidence="1" type="ORF">AYY17_00870</name>
</gene>
<protein>
    <recommendedName>
        <fullName evidence="3">Lipoprotein</fullName>
    </recommendedName>
</protein>
<reference evidence="1 2" key="1">
    <citation type="submission" date="2016-06" db="EMBL/GenBank/DDBJ databases">
        <authorList>
            <person name="Kjaerup R.B."/>
            <person name="Dalgaard T.S."/>
            <person name="Juul-Madsen H.R."/>
        </authorList>
    </citation>
    <scope>NUCLEOTIDE SEQUENCE [LARGE SCALE GENOMIC DNA]</scope>
    <source>
        <strain evidence="1 2">GCSL-Mp3</strain>
    </source>
</reference>
<dbReference type="AlphaFoldDB" id="A0A1B8HPX3"/>
<dbReference type="PROSITE" id="PS51257">
    <property type="entry name" value="PROKAR_LIPOPROTEIN"/>
    <property type="match status" value="1"/>
</dbReference>
<dbReference type="Gene3D" id="3.15.10.40">
    <property type="entry name" value="Uncharacterised protein PF07273, DUF1439"/>
    <property type="match status" value="1"/>
</dbReference>